<feature type="domain" description="Peptidase M12A" evidence="16">
    <location>
        <begin position="209"/>
        <end position="403"/>
    </location>
</feature>
<feature type="domain" description="EGF-like" evidence="15">
    <location>
        <begin position="1081"/>
        <end position="1121"/>
    </location>
</feature>
<reference evidence="17" key="1">
    <citation type="submission" date="2022-03" db="EMBL/GenBank/DDBJ databases">
        <authorList>
            <person name="Martin C."/>
        </authorList>
    </citation>
    <scope>NUCLEOTIDE SEQUENCE</scope>
</reference>
<name>A0A8S4PGA7_OWEFU</name>
<dbReference type="InterPro" id="IPR006026">
    <property type="entry name" value="Peptidase_Metallo"/>
</dbReference>
<dbReference type="Gene3D" id="3.40.390.10">
    <property type="entry name" value="Collagenase (Catalytic Domain)"/>
    <property type="match status" value="1"/>
</dbReference>
<accession>A0A8S4PGA7</accession>
<dbReference type="InterPro" id="IPR024079">
    <property type="entry name" value="MetalloPept_cat_dom_sf"/>
</dbReference>
<dbReference type="Gene3D" id="2.10.25.10">
    <property type="entry name" value="Laminin"/>
    <property type="match status" value="5"/>
</dbReference>
<feature type="domain" description="EGF-like" evidence="15">
    <location>
        <begin position="1040"/>
        <end position="1080"/>
    </location>
</feature>
<dbReference type="PRINTS" id="PR00480">
    <property type="entry name" value="ASTACIN"/>
</dbReference>
<comment type="caution">
    <text evidence="17">The sequence shown here is derived from an EMBL/GenBank/DDBJ whole genome shotgun (WGS) entry which is preliminary data.</text>
</comment>
<evidence type="ECO:0000313" key="18">
    <source>
        <dbReference type="Proteomes" id="UP000749559"/>
    </source>
</evidence>
<evidence type="ECO:0000313" key="17">
    <source>
        <dbReference type="EMBL" id="CAH1793373.1"/>
    </source>
</evidence>
<feature type="domain" description="EGF-like" evidence="15">
    <location>
        <begin position="956"/>
        <end position="996"/>
    </location>
</feature>
<dbReference type="OrthoDB" id="4062651at2759"/>
<dbReference type="InterPro" id="IPR001506">
    <property type="entry name" value="Peptidase_M12A"/>
</dbReference>
<feature type="non-terminal residue" evidence="17">
    <location>
        <position position="1134"/>
    </location>
</feature>
<dbReference type="SMART" id="SM00181">
    <property type="entry name" value="EGF"/>
    <property type="match status" value="6"/>
</dbReference>
<dbReference type="PROSITE" id="PS01186">
    <property type="entry name" value="EGF_2"/>
    <property type="match status" value="5"/>
</dbReference>
<dbReference type="EMBL" id="CAIIXF020000009">
    <property type="protein sequence ID" value="CAH1793373.1"/>
    <property type="molecule type" value="Genomic_DNA"/>
</dbReference>
<comment type="cofactor">
    <cofactor evidence="11 12">
        <name>Zn(2+)</name>
        <dbReference type="ChEBI" id="CHEBI:29105"/>
    </cofactor>
    <text evidence="11 12">Binds 1 zinc ion per subunit.</text>
</comment>
<dbReference type="PROSITE" id="PS01180">
    <property type="entry name" value="CUB"/>
    <property type="match status" value="1"/>
</dbReference>
<keyword evidence="5" id="KW-0677">Repeat</keyword>
<dbReference type="InterPro" id="IPR001881">
    <property type="entry name" value="EGF-like_Ca-bd_dom"/>
</dbReference>
<keyword evidence="8 11" id="KW-0482">Metalloprotease</keyword>
<dbReference type="CDD" id="cd00041">
    <property type="entry name" value="CUB"/>
    <property type="match status" value="1"/>
</dbReference>
<evidence type="ECO:0000256" key="2">
    <source>
        <dbReference type="ARBA" id="ARBA00022670"/>
    </source>
</evidence>
<dbReference type="CDD" id="cd00054">
    <property type="entry name" value="EGF_CA"/>
    <property type="match status" value="5"/>
</dbReference>
<feature type="binding site" evidence="11">
    <location>
        <position position="302"/>
    </location>
    <ligand>
        <name>Zn(2+)</name>
        <dbReference type="ChEBI" id="CHEBI:29105"/>
        <note>catalytic</note>
    </ligand>
</feature>
<sequence length="1134" mass="128595">MLNSWNADSDKRKRCWILIYMLYVSSAKSLGDVNVQVKGTASKGNPIVENADGTAELDLFDSQHEDENESTDSDDDMGEIEYVIAGLNLKRKTKLSRNEWKKLKKIIQSHLYNQTLNERVIVWRNMAKMKRRLAKKLGIKKVTFDIEKEGLFQGDIILNANQAKEMLMDQTILDGLENKGAHKKEAHRNKRSSTGNSDTRHIRVKRKLNVYADTFGRNINYMISPDIVSASNKRWIEDGIAYWEQNTCLRFNKVTNFKLPLMLFVSNGGCNSPVGLKPEQYNQISISPGCGKLGQVAHEIGHSLGLWHEHARTDRGSYISIQRANIKKGPTTLTNFDIVLQDRMSALGAAYDFGSAMHYGRQAFSNYGEDTILTKDSDYERSLGQRVELSFLDMKIINTFYCSDSCKESQQYQTLDWVACKNNGYRDPNRCDSCKCLDGWSGQFCDQVAPSVGGQCGGLREAMTTIKDDIMTPGHPRYYKINTKCTWLITTPDGYEVVASFVTFNLGCSYSNMFMVEMQCKNEWVEVRHHRVDEMGPRFCCAELPTKTFVSTYNELMVLFRTFPQASTTFRGMQMQYYSRRKVLREPCKKLLVSGIEDPEFSYMEGIYHMDILLHKGRPTYRHDYEFRYIFFDEYNDGKQCWYIGNTIGNTDMDKVFLLLKSQVDFPEDSTLFNKRYKNKWAKTSMVVQCLNAKPPRGIRLSDMSLNGSPKIEGYYKLTSKTQYDRPIYKHSSNDLYIYHKKIREHTWMVGKDINSVLTGVVAKATADSSSDPSQMHVAWSVRVGSMFKADVKLHATAIYGESHCSSIKVTSSNVAVEDTYSLLPMSFADRPVYFGQRDHSPKYIASKALHKSHRLWLIGDAIGDIRLGVVGMDSFIMDPSKTSGDWKNINRRTLTLDDSVFVKMECLDEIENESVNECTSSKHDCHANAVCTDTPSSYTCTCKPGFTGDGTSCMDVNECMENTDNCHVHATCTNTQGTFTCKCKDGYKGTGVQCVVNRVNECLMRTHNCDQHATCIDTSISYMCRCKPGYTGNGKTCTDVNECAIRRDNCHTNADCINTIGSYMCDCKSGFQGTGRFCSDINECSTRKDNCHRNALCTNTQGSHICKCKSGYQGSGWMCTDINECSTRRDNCH</sequence>
<dbReference type="InterPro" id="IPR000742">
    <property type="entry name" value="EGF"/>
</dbReference>
<dbReference type="InterPro" id="IPR035914">
    <property type="entry name" value="Sperma_CUB_dom_sf"/>
</dbReference>
<dbReference type="SMART" id="SM00235">
    <property type="entry name" value="ZnMc"/>
    <property type="match status" value="1"/>
</dbReference>
<evidence type="ECO:0000256" key="5">
    <source>
        <dbReference type="ARBA" id="ARBA00022737"/>
    </source>
</evidence>
<dbReference type="Pfam" id="PF12947">
    <property type="entry name" value="EGF_3"/>
    <property type="match status" value="5"/>
</dbReference>
<dbReference type="PROSITE" id="PS50026">
    <property type="entry name" value="EGF_3"/>
    <property type="match status" value="5"/>
</dbReference>
<evidence type="ECO:0000256" key="11">
    <source>
        <dbReference type="PROSITE-ProRule" id="PRU01211"/>
    </source>
</evidence>
<feature type="active site" evidence="11">
    <location>
        <position position="299"/>
    </location>
</feature>
<feature type="region of interest" description="Disordered" evidence="13">
    <location>
        <begin position="180"/>
        <end position="199"/>
    </location>
</feature>
<dbReference type="PROSITE" id="PS51864">
    <property type="entry name" value="ASTACIN"/>
    <property type="match status" value="1"/>
</dbReference>
<keyword evidence="4" id="KW-0732">Signal</keyword>
<evidence type="ECO:0000256" key="1">
    <source>
        <dbReference type="ARBA" id="ARBA00022536"/>
    </source>
</evidence>
<dbReference type="PANTHER" id="PTHR10127:SF780">
    <property type="entry name" value="METALLOENDOPEPTIDASE"/>
    <property type="match status" value="1"/>
</dbReference>
<evidence type="ECO:0000256" key="13">
    <source>
        <dbReference type="SAM" id="MobiDB-lite"/>
    </source>
</evidence>
<protein>
    <recommendedName>
        <fullName evidence="12">Metalloendopeptidase</fullName>
        <ecNumber evidence="12">3.4.24.-</ecNumber>
    </recommendedName>
</protein>
<feature type="binding site" evidence="11">
    <location>
        <position position="298"/>
    </location>
    <ligand>
        <name>Zn(2+)</name>
        <dbReference type="ChEBI" id="CHEBI:29105"/>
        <note>catalytic</note>
    </ligand>
</feature>
<dbReference type="Pfam" id="PF00431">
    <property type="entry name" value="CUB"/>
    <property type="match status" value="1"/>
</dbReference>
<dbReference type="FunFam" id="2.10.25.10:FF:000038">
    <property type="entry name" value="Fibrillin 2"/>
    <property type="match status" value="5"/>
</dbReference>
<evidence type="ECO:0000256" key="4">
    <source>
        <dbReference type="ARBA" id="ARBA00022729"/>
    </source>
</evidence>
<proteinExistence type="predicted"/>
<evidence type="ECO:0000256" key="10">
    <source>
        <dbReference type="PROSITE-ProRule" id="PRU00076"/>
    </source>
</evidence>
<evidence type="ECO:0000256" key="9">
    <source>
        <dbReference type="ARBA" id="ARBA00023157"/>
    </source>
</evidence>
<evidence type="ECO:0000256" key="3">
    <source>
        <dbReference type="ARBA" id="ARBA00022723"/>
    </source>
</evidence>
<dbReference type="PROSITE" id="PS00010">
    <property type="entry name" value="ASX_HYDROXYL"/>
    <property type="match status" value="4"/>
</dbReference>
<dbReference type="SUPFAM" id="SSF57184">
    <property type="entry name" value="Growth factor receptor domain"/>
    <property type="match status" value="2"/>
</dbReference>
<dbReference type="InterPro" id="IPR034035">
    <property type="entry name" value="Astacin-like_dom"/>
</dbReference>
<gene>
    <name evidence="17" type="ORF">OFUS_LOCUS18232</name>
</gene>
<dbReference type="Proteomes" id="UP000749559">
    <property type="component" value="Unassembled WGS sequence"/>
</dbReference>
<dbReference type="InterPro" id="IPR000152">
    <property type="entry name" value="EGF-type_Asp/Asn_hydroxyl_site"/>
</dbReference>
<dbReference type="GO" id="GO:0008270">
    <property type="term" value="F:zinc ion binding"/>
    <property type="evidence" value="ECO:0007669"/>
    <property type="project" value="UniProtKB-UniRule"/>
</dbReference>
<dbReference type="InterPro" id="IPR018097">
    <property type="entry name" value="EGF_Ca-bd_CS"/>
</dbReference>
<dbReference type="Pfam" id="PF01400">
    <property type="entry name" value="Astacin"/>
    <property type="match status" value="1"/>
</dbReference>
<dbReference type="EC" id="3.4.24.-" evidence="12"/>
<dbReference type="GO" id="GO:0005509">
    <property type="term" value="F:calcium ion binding"/>
    <property type="evidence" value="ECO:0007669"/>
    <property type="project" value="InterPro"/>
</dbReference>
<dbReference type="AlphaFoldDB" id="A0A8S4PGA7"/>
<keyword evidence="2 11" id="KW-0645">Protease</keyword>
<evidence type="ECO:0000259" key="15">
    <source>
        <dbReference type="PROSITE" id="PS50026"/>
    </source>
</evidence>
<evidence type="ECO:0000256" key="6">
    <source>
        <dbReference type="ARBA" id="ARBA00022801"/>
    </source>
</evidence>
<dbReference type="SUPFAM" id="SSF55486">
    <property type="entry name" value="Metalloproteases ('zincins'), catalytic domain"/>
    <property type="match status" value="1"/>
</dbReference>
<organism evidence="17 18">
    <name type="scientific">Owenia fusiformis</name>
    <name type="common">Polychaete worm</name>
    <dbReference type="NCBI Taxonomy" id="6347"/>
    <lineage>
        <taxon>Eukaryota</taxon>
        <taxon>Metazoa</taxon>
        <taxon>Spiralia</taxon>
        <taxon>Lophotrochozoa</taxon>
        <taxon>Annelida</taxon>
        <taxon>Polychaeta</taxon>
        <taxon>Sedentaria</taxon>
        <taxon>Canalipalpata</taxon>
        <taxon>Sabellida</taxon>
        <taxon>Oweniida</taxon>
        <taxon>Oweniidae</taxon>
        <taxon>Owenia</taxon>
    </lineage>
</organism>
<evidence type="ECO:0000256" key="12">
    <source>
        <dbReference type="RuleBase" id="RU361183"/>
    </source>
</evidence>
<dbReference type="PROSITE" id="PS01187">
    <property type="entry name" value="EGF_CA"/>
    <property type="match status" value="1"/>
</dbReference>
<dbReference type="SMART" id="SM00042">
    <property type="entry name" value="CUB"/>
    <property type="match status" value="1"/>
</dbReference>
<feature type="domain" description="CUB" evidence="14">
    <location>
        <begin position="456"/>
        <end position="580"/>
    </location>
</feature>
<dbReference type="SMART" id="SM00179">
    <property type="entry name" value="EGF_CA"/>
    <property type="match status" value="5"/>
</dbReference>
<dbReference type="GO" id="GO:0004222">
    <property type="term" value="F:metalloendopeptidase activity"/>
    <property type="evidence" value="ECO:0007669"/>
    <property type="project" value="UniProtKB-UniRule"/>
</dbReference>
<evidence type="ECO:0000259" key="16">
    <source>
        <dbReference type="PROSITE" id="PS51864"/>
    </source>
</evidence>
<feature type="domain" description="EGF-like" evidence="15">
    <location>
        <begin position="915"/>
        <end position="955"/>
    </location>
</feature>
<keyword evidence="3 11" id="KW-0479">Metal-binding</keyword>
<dbReference type="PANTHER" id="PTHR10127">
    <property type="entry name" value="DISCOIDIN, CUB, EGF, LAMININ , AND ZINC METALLOPROTEASE DOMAIN CONTAINING"/>
    <property type="match status" value="1"/>
</dbReference>
<keyword evidence="9" id="KW-1015">Disulfide bond</keyword>
<keyword evidence="7 11" id="KW-0862">Zinc</keyword>
<dbReference type="InterPro" id="IPR000859">
    <property type="entry name" value="CUB_dom"/>
</dbReference>
<dbReference type="Gene3D" id="2.60.120.290">
    <property type="entry name" value="Spermadhesin, CUB domain"/>
    <property type="match status" value="1"/>
</dbReference>
<dbReference type="GO" id="GO:0006508">
    <property type="term" value="P:proteolysis"/>
    <property type="evidence" value="ECO:0007669"/>
    <property type="project" value="UniProtKB-KW"/>
</dbReference>
<feature type="compositionally biased region" description="Basic residues" evidence="13">
    <location>
        <begin position="181"/>
        <end position="191"/>
    </location>
</feature>
<feature type="binding site" evidence="11">
    <location>
        <position position="308"/>
    </location>
    <ligand>
        <name>Zn(2+)</name>
        <dbReference type="ChEBI" id="CHEBI:29105"/>
        <note>catalytic</note>
    </ligand>
</feature>
<keyword evidence="18" id="KW-1185">Reference proteome</keyword>
<keyword evidence="6 11" id="KW-0378">Hydrolase</keyword>
<comment type="caution">
    <text evidence="10">Lacks conserved residue(s) required for the propagation of feature annotation.</text>
</comment>
<dbReference type="CDD" id="cd04280">
    <property type="entry name" value="ZnMc_astacin_like"/>
    <property type="match status" value="1"/>
</dbReference>
<evidence type="ECO:0000259" key="14">
    <source>
        <dbReference type="PROSITE" id="PS01180"/>
    </source>
</evidence>
<feature type="domain" description="EGF-like" evidence="15">
    <location>
        <begin position="999"/>
        <end position="1039"/>
    </location>
</feature>
<keyword evidence="1 10" id="KW-0245">EGF-like domain</keyword>
<evidence type="ECO:0000256" key="8">
    <source>
        <dbReference type="ARBA" id="ARBA00023049"/>
    </source>
</evidence>
<dbReference type="InterPro" id="IPR024731">
    <property type="entry name" value="NELL2-like_EGF"/>
</dbReference>
<dbReference type="SUPFAM" id="SSF49854">
    <property type="entry name" value="Spermadhesin, CUB domain"/>
    <property type="match status" value="1"/>
</dbReference>
<evidence type="ECO:0000256" key="7">
    <source>
        <dbReference type="ARBA" id="ARBA00022833"/>
    </source>
</evidence>
<dbReference type="InterPro" id="IPR009030">
    <property type="entry name" value="Growth_fac_rcpt_cys_sf"/>
</dbReference>